<feature type="non-terminal residue" evidence="1">
    <location>
        <position position="47"/>
    </location>
</feature>
<dbReference type="GO" id="GO:0032259">
    <property type="term" value="P:methylation"/>
    <property type="evidence" value="ECO:0007669"/>
    <property type="project" value="UniProtKB-KW"/>
</dbReference>
<dbReference type="Proteomes" id="UP000565205">
    <property type="component" value="Unassembled WGS sequence"/>
</dbReference>
<comment type="caution">
    <text evidence="1">The sequence shown here is derived from an EMBL/GenBank/DDBJ whole genome shotgun (WGS) entry which is preliminary data.</text>
</comment>
<dbReference type="EMBL" id="JABXXQ010000128">
    <property type="protein sequence ID" value="NVN30288.1"/>
    <property type="molecule type" value="Genomic_DNA"/>
</dbReference>
<accession>A0A850NTP8</accession>
<reference evidence="1 2" key="1">
    <citation type="submission" date="2020-06" db="EMBL/GenBank/DDBJ databases">
        <title>Description of novel acetic acid bacteria.</title>
        <authorList>
            <person name="Sombolestani A."/>
        </authorList>
    </citation>
    <scope>NUCLEOTIDE SEQUENCE [LARGE SCALE GENOMIC DNA]</scope>
    <source>
        <strain evidence="1 2">LMG 26838</strain>
    </source>
</reference>
<gene>
    <name evidence="1" type="ORF">HUK83_08070</name>
</gene>
<dbReference type="AlphaFoldDB" id="A0A850NTP8"/>
<name>A0A850NTP8_9PROT</name>
<keyword evidence="1" id="KW-0489">Methyltransferase</keyword>
<keyword evidence="1" id="KW-0808">Transferase</keyword>
<dbReference type="GO" id="GO:0008168">
    <property type="term" value="F:methyltransferase activity"/>
    <property type="evidence" value="ECO:0007669"/>
    <property type="project" value="UniProtKB-KW"/>
</dbReference>
<evidence type="ECO:0000313" key="2">
    <source>
        <dbReference type="Proteomes" id="UP000565205"/>
    </source>
</evidence>
<protein>
    <submittedName>
        <fullName evidence="1">SAM-dependent methyltransferase</fullName>
    </submittedName>
</protein>
<proteinExistence type="predicted"/>
<evidence type="ECO:0000313" key="1">
    <source>
        <dbReference type="EMBL" id="NVN30288.1"/>
    </source>
</evidence>
<sequence length="47" mass="5117">MSDALRAGLRANWTQGDFGEVARFAQPAADAFVERLALRPGERVADI</sequence>
<organism evidence="1 2">
    <name type="scientific">Endobacter medicaginis</name>
    <dbReference type="NCBI Taxonomy" id="1181271"/>
    <lineage>
        <taxon>Bacteria</taxon>
        <taxon>Pseudomonadati</taxon>
        <taxon>Pseudomonadota</taxon>
        <taxon>Alphaproteobacteria</taxon>
        <taxon>Acetobacterales</taxon>
        <taxon>Acetobacteraceae</taxon>
        <taxon>Endobacter</taxon>
    </lineage>
</organism>